<keyword evidence="1" id="KW-0472">Membrane</keyword>
<name>A0A1X7V9V8_AMPQE</name>
<evidence type="ECO:0000256" key="2">
    <source>
        <dbReference type="SAM" id="SignalP"/>
    </source>
</evidence>
<dbReference type="AlphaFoldDB" id="A0A1X7V9V8"/>
<feature type="chain" id="PRO_5012733670" description="TRP C-terminal domain-containing protein" evidence="2">
    <location>
        <begin position="25"/>
        <end position="359"/>
    </location>
</feature>
<evidence type="ECO:0000313" key="3">
    <source>
        <dbReference type="EnsemblMetazoa" id="Aqu2.1.36773_001"/>
    </source>
</evidence>
<proteinExistence type="predicted"/>
<evidence type="ECO:0000256" key="1">
    <source>
        <dbReference type="SAM" id="Phobius"/>
    </source>
</evidence>
<feature type="signal peptide" evidence="2">
    <location>
        <begin position="1"/>
        <end position="24"/>
    </location>
</feature>
<feature type="transmembrane region" description="Helical" evidence="1">
    <location>
        <begin position="266"/>
        <end position="287"/>
    </location>
</feature>
<keyword evidence="2" id="KW-0732">Signal</keyword>
<feature type="transmembrane region" description="Helical" evidence="1">
    <location>
        <begin position="238"/>
        <end position="259"/>
    </location>
</feature>
<reference evidence="3" key="1">
    <citation type="submission" date="2017-05" db="UniProtKB">
        <authorList>
            <consortium name="EnsemblMetazoa"/>
        </authorList>
    </citation>
    <scope>IDENTIFICATION</scope>
</reference>
<dbReference type="EnsemblMetazoa" id="Aqu2.1.36773_001">
    <property type="protein sequence ID" value="Aqu2.1.36773_001"/>
    <property type="gene ID" value="Aqu2.1.36773"/>
</dbReference>
<accession>A0A1X7V9V8</accession>
<feature type="transmembrane region" description="Helical" evidence="1">
    <location>
        <begin position="293"/>
        <end position="312"/>
    </location>
</feature>
<protein>
    <recommendedName>
        <fullName evidence="4">TRP C-terminal domain-containing protein</fullName>
    </recommendedName>
</protein>
<feature type="transmembrane region" description="Helical" evidence="1">
    <location>
        <begin position="165"/>
        <end position="185"/>
    </location>
</feature>
<organism evidence="3">
    <name type="scientific">Amphimedon queenslandica</name>
    <name type="common">Sponge</name>
    <dbReference type="NCBI Taxonomy" id="400682"/>
    <lineage>
        <taxon>Eukaryota</taxon>
        <taxon>Metazoa</taxon>
        <taxon>Porifera</taxon>
        <taxon>Demospongiae</taxon>
        <taxon>Heteroscleromorpha</taxon>
        <taxon>Haplosclerida</taxon>
        <taxon>Niphatidae</taxon>
        <taxon>Amphimedon</taxon>
    </lineage>
</organism>
<keyword evidence="1" id="KW-1133">Transmembrane helix</keyword>
<feature type="transmembrane region" description="Helical" evidence="1">
    <location>
        <begin position="81"/>
        <end position="101"/>
    </location>
</feature>
<evidence type="ECO:0008006" key="4">
    <source>
        <dbReference type="Google" id="ProtNLM"/>
    </source>
</evidence>
<keyword evidence="1" id="KW-0812">Transmembrane</keyword>
<dbReference type="InParanoid" id="A0A1X7V9V8"/>
<sequence>MTIHSVILIGCLILLEDMSNCTVAHHNCPFDYCVRSTVYLSLNESDLQCSSGRSGILCGKCNPGLSLVLGSNKCQSCSNKYISIVIAFIVAGICLLLFLLVCNLTVSVGSINGLLFFANIVKLNEVVLFPDGVRIPVLSQFIAWLNLDLGVQICFFSGLDGYWKTWLQFGFSLILIATILLCCRFSSKLSRLFGTKIVSVLSTLILMAHSKLLLSMADDVLRFKPFIDPYTGPYKNRFRYWTGLLLIVRLLLTTIFSYTTGTIPQVNNYIIGITAFITLFLSRGVYLDKRLNLLEYFYLLNLASLSLINALLHHMAIGHHRKYSCCNTVQNSEEEKTLLKENEDHCHEEEMFSPALIIN</sequence>
<feature type="transmembrane region" description="Helical" evidence="1">
    <location>
        <begin position="197"/>
        <end position="218"/>
    </location>
</feature>